<proteinExistence type="predicted"/>
<reference evidence="1 2" key="1">
    <citation type="submission" date="2018-01" db="EMBL/GenBank/DDBJ databases">
        <title>Genomic Encyclopedia of Type Strains, Phase III (KMG-III): the genomes of soil and plant-associated and newly described type strains.</title>
        <authorList>
            <person name="Whitman W."/>
        </authorList>
    </citation>
    <scope>NUCLEOTIDE SEQUENCE [LARGE SCALE GENOMIC DNA]</scope>
    <source>
        <strain evidence="1 2">1131</strain>
    </source>
</reference>
<accession>A0A2S4M146</accession>
<comment type="caution">
    <text evidence="1">The sequence shown here is derived from an EMBL/GenBank/DDBJ whole genome shotgun (WGS) entry which is preliminary data.</text>
</comment>
<keyword evidence="2" id="KW-1185">Reference proteome</keyword>
<dbReference type="EMBL" id="PQFZ01000015">
    <property type="protein sequence ID" value="POR48388.1"/>
    <property type="molecule type" value="Genomic_DNA"/>
</dbReference>
<gene>
    <name evidence="1" type="ORF">CYD53_115136</name>
</gene>
<dbReference type="RefSeq" id="WP_146055971.1">
    <property type="nucleotide sequence ID" value="NZ_PQFZ01000015.1"/>
</dbReference>
<dbReference type="Proteomes" id="UP000236919">
    <property type="component" value="Unassembled WGS sequence"/>
</dbReference>
<name>A0A2S4M146_9HYPH</name>
<organism evidence="1 2">
    <name type="scientific">Bosea psychrotolerans</name>
    <dbReference type="NCBI Taxonomy" id="1871628"/>
    <lineage>
        <taxon>Bacteria</taxon>
        <taxon>Pseudomonadati</taxon>
        <taxon>Pseudomonadota</taxon>
        <taxon>Alphaproteobacteria</taxon>
        <taxon>Hyphomicrobiales</taxon>
        <taxon>Boseaceae</taxon>
        <taxon>Bosea</taxon>
    </lineage>
</organism>
<dbReference type="OrthoDB" id="8255413at2"/>
<evidence type="ECO:0008006" key="3">
    <source>
        <dbReference type="Google" id="ProtNLM"/>
    </source>
</evidence>
<sequence length="147" mass="15706">MASPEFCRYHRRMAHPKVPTVLIRFLALATLVVAAVPAMAQVIGEPIPGQSTTTSKATPWRPAKTARPCPEYGPGFVRMEGSTACVRLGGSVAVEYGVRTGGRSGSAATGGVRLETRDQTTLGPVRTVIQARGRVDRGLDGYTYGYR</sequence>
<dbReference type="AlphaFoldDB" id="A0A2S4M146"/>
<evidence type="ECO:0000313" key="2">
    <source>
        <dbReference type="Proteomes" id="UP000236919"/>
    </source>
</evidence>
<protein>
    <recommendedName>
        <fullName evidence="3">Porin</fullName>
    </recommendedName>
</protein>
<evidence type="ECO:0000313" key="1">
    <source>
        <dbReference type="EMBL" id="POR48388.1"/>
    </source>
</evidence>